<proteinExistence type="predicted"/>
<name>A0A8J4BDN6_9CHLO</name>
<protein>
    <submittedName>
        <fullName evidence="1">Uncharacterized protein</fullName>
    </submittedName>
</protein>
<dbReference type="Proteomes" id="UP000747399">
    <property type="component" value="Unassembled WGS sequence"/>
</dbReference>
<comment type="caution">
    <text evidence="1">The sequence shown here is derived from an EMBL/GenBank/DDBJ whole genome shotgun (WGS) entry which is preliminary data.</text>
</comment>
<organism evidence="1 2">
    <name type="scientific">Volvox africanus</name>
    <dbReference type="NCBI Taxonomy" id="51714"/>
    <lineage>
        <taxon>Eukaryota</taxon>
        <taxon>Viridiplantae</taxon>
        <taxon>Chlorophyta</taxon>
        <taxon>core chlorophytes</taxon>
        <taxon>Chlorophyceae</taxon>
        <taxon>CS clade</taxon>
        <taxon>Chlamydomonadales</taxon>
        <taxon>Volvocaceae</taxon>
        <taxon>Volvox</taxon>
    </lineage>
</organism>
<sequence>MLAQFPSPTLSGLTPVLFLRIDIIFIRCRHHCDGRQQVHVKVAPSQGLAHLLLCHRRRRRRVLVLAFTAVVVRNERRCCPLSGALTLDDDIVPKEVPAAPFHDKAFMMLTEGFPGAASSAGILIATISESQPLALPDDVSVAASNSKSVATSITLPSAVVSVPVSVGVVPGAASAAFLPGTAPATFFPAAASAADAKFPLRRSPRRPLFAAFLFIGSDGGGIGDPATSTAAQPLLLLKLFHFSFQLCHRLRHRLRLRHFRPRYRRREAAAVDRSRKGAFATMGDQLSILGHRLQAAT</sequence>
<reference evidence="1" key="1">
    <citation type="journal article" date="2021" name="Proc. Natl. Acad. Sci. U.S.A.">
        <title>Three genomes in the algal genus Volvox reveal the fate of a haploid sex-determining region after a transition to homothallism.</title>
        <authorList>
            <person name="Yamamoto K."/>
            <person name="Hamaji T."/>
            <person name="Kawai-Toyooka H."/>
            <person name="Matsuzaki R."/>
            <person name="Takahashi F."/>
            <person name="Nishimura Y."/>
            <person name="Kawachi M."/>
            <person name="Noguchi H."/>
            <person name="Minakuchi Y."/>
            <person name="Umen J.G."/>
            <person name="Toyoda A."/>
            <person name="Nozaki H."/>
        </authorList>
    </citation>
    <scope>NUCLEOTIDE SEQUENCE</scope>
    <source>
        <strain evidence="1">NIES-3780</strain>
    </source>
</reference>
<accession>A0A8J4BDN6</accession>
<evidence type="ECO:0000313" key="1">
    <source>
        <dbReference type="EMBL" id="GIL59194.1"/>
    </source>
</evidence>
<gene>
    <name evidence="1" type="ORF">Vafri_13861</name>
</gene>
<dbReference type="EMBL" id="BNCO01000033">
    <property type="protein sequence ID" value="GIL59194.1"/>
    <property type="molecule type" value="Genomic_DNA"/>
</dbReference>
<dbReference type="AlphaFoldDB" id="A0A8J4BDN6"/>
<keyword evidence="2" id="KW-1185">Reference proteome</keyword>
<evidence type="ECO:0000313" key="2">
    <source>
        <dbReference type="Proteomes" id="UP000747399"/>
    </source>
</evidence>